<dbReference type="PANTHER" id="PTHR23535:SF2">
    <property type="entry name" value="SUGAR EFFLUX TRANSPORTER A-RELATED"/>
    <property type="match status" value="1"/>
</dbReference>
<evidence type="ECO:0000256" key="7">
    <source>
        <dbReference type="ARBA" id="ARBA00022692"/>
    </source>
</evidence>
<evidence type="ECO:0000256" key="6">
    <source>
        <dbReference type="ARBA" id="ARBA00022597"/>
    </source>
</evidence>
<evidence type="ECO:0000313" key="13">
    <source>
        <dbReference type="Proteomes" id="UP000254597"/>
    </source>
</evidence>
<evidence type="ECO:0000256" key="2">
    <source>
        <dbReference type="ARBA" id="ARBA00006523"/>
    </source>
</evidence>
<dbReference type="InterPro" id="IPR004750">
    <property type="entry name" value="Sugar_efflux"/>
</dbReference>
<dbReference type="GO" id="GO:0015767">
    <property type="term" value="P:lactose transport"/>
    <property type="evidence" value="ECO:0007669"/>
    <property type="project" value="TreeGrafter"/>
</dbReference>
<dbReference type="SUPFAM" id="SSF103473">
    <property type="entry name" value="MFS general substrate transporter"/>
    <property type="match status" value="1"/>
</dbReference>
<dbReference type="GO" id="GO:1904659">
    <property type="term" value="P:D-glucose transmembrane transport"/>
    <property type="evidence" value="ECO:0007669"/>
    <property type="project" value="TreeGrafter"/>
</dbReference>
<comment type="subcellular location">
    <subcellularLocation>
        <location evidence="1">Cell inner membrane</location>
        <topology evidence="1">Multi-pass membrane protein</topology>
    </subcellularLocation>
</comment>
<feature type="transmembrane region" description="Helical" evidence="10">
    <location>
        <begin position="282"/>
        <end position="301"/>
    </location>
</feature>
<keyword evidence="8 10" id="KW-1133">Transmembrane helix</keyword>
<feature type="transmembrane region" description="Helical" evidence="10">
    <location>
        <begin position="12"/>
        <end position="31"/>
    </location>
</feature>
<evidence type="ECO:0000313" key="12">
    <source>
        <dbReference type="EMBL" id="SUF58740.1"/>
    </source>
</evidence>
<dbReference type="FunFam" id="1.20.1250.20:FF:000151">
    <property type="entry name" value="Sugar efflux transporter SetB"/>
    <property type="match status" value="1"/>
</dbReference>
<keyword evidence="6" id="KW-0762">Sugar transport</keyword>
<evidence type="ECO:0000256" key="1">
    <source>
        <dbReference type="ARBA" id="ARBA00004429"/>
    </source>
</evidence>
<dbReference type="NCBIfam" id="TIGR00899">
    <property type="entry name" value="2A0120"/>
    <property type="match status" value="1"/>
</dbReference>
<keyword evidence="7 10" id="KW-0812">Transmembrane</keyword>
<evidence type="ECO:0000256" key="8">
    <source>
        <dbReference type="ARBA" id="ARBA00022989"/>
    </source>
</evidence>
<feature type="transmembrane region" description="Helical" evidence="10">
    <location>
        <begin position="82"/>
        <end position="99"/>
    </location>
</feature>
<feature type="transmembrane region" description="Helical" evidence="10">
    <location>
        <begin position="341"/>
        <end position="363"/>
    </location>
</feature>
<dbReference type="InterPro" id="IPR036259">
    <property type="entry name" value="MFS_trans_sf"/>
</dbReference>
<dbReference type="CDD" id="cd17471">
    <property type="entry name" value="MFS_Set"/>
    <property type="match status" value="1"/>
</dbReference>
<dbReference type="InterPro" id="IPR011701">
    <property type="entry name" value="MFS"/>
</dbReference>
<dbReference type="Gene3D" id="1.20.1250.20">
    <property type="entry name" value="MFS general substrate transporter like domains"/>
    <property type="match status" value="2"/>
</dbReference>
<keyword evidence="5" id="KW-0997">Cell inner membrane</keyword>
<dbReference type="PANTHER" id="PTHR23535">
    <property type="entry name" value="SUGAR EFFLUX TRANSPORTER A-RELATED"/>
    <property type="match status" value="1"/>
</dbReference>
<dbReference type="Pfam" id="PF07690">
    <property type="entry name" value="MFS_1"/>
    <property type="match status" value="1"/>
</dbReference>
<accession>A0A379QTN5</accession>
<feature type="transmembrane region" description="Helical" evidence="10">
    <location>
        <begin position="256"/>
        <end position="275"/>
    </location>
</feature>
<feature type="transmembrane region" description="Helical" evidence="10">
    <location>
        <begin position="51"/>
        <end position="70"/>
    </location>
</feature>
<dbReference type="FunFam" id="1.20.1250.20:FF:000125">
    <property type="entry name" value="Sugar efflux transporter SetB"/>
    <property type="match status" value="1"/>
</dbReference>
<dbReference type="GO" id="GO:0036448">
    <property type="term" value="P:cellular response to glucose-phosphate stress"/>
    <property type="evidence" value="ECO:0007669"/>
    <property type="project" value="TreeGrafter"/>
</dbReference>
<gene>
    <name evidence="12" type="primary">setA</name>
    <name evidence="12" type="ORF">NCTC10252_04075</name>
</gene>
<evidence type="ECO:0000256" key="4">
    <source>
        <dbReference type="ARBA" id="ARBA00022475"/>
    </source>
</evidence>
<dbReference type="InterPro" id="IPR020846">
    <property type="entry name" value="MFS_dom"/>
</dbReference>
<evidence type="ECO:0000256" key="3">
    <source>
        <dbReference type="ARBA" id="ARBA00022448"/>
    </source>
</evidence>
<dbReference type="EMBL" id="UGWP01000004">
    <property type="protein sequence ID" value="SUF58740.1"/>
    <property type="molecule type" value="Genomic_DNA"/>
</dbReference>
<evidence type="ECO:0000256" key="9">
    <source>
        <dbReference type="ARBA" id="ARBA00023136"/>
    </source>
</evidence>
<dbReference type="AlphaFoldDB" id="A0A379QTN5"/>
<sequence>MLWIITMGRRLNGIYAAFMLVAFMMGVAGALQAPTLSLFLSREVGAQPFWVGLFYTVNAIAGIGVSLALAKRSDSRGDRRKLIMFCCLMAIGNALLFAFNRHYLTLITCGVLLASLANTAMPQLFALAREYADSSAREVVMFSSVMRAQLSLAWVIGPPLAFMLALNYGFTVMFSIAAVIFAVSLVLIALILPSVARVEQPVDAPLAQVSGWQDRNVRMLFIASTLMWTCNTMYIIDMPLWISVELGLSDKLAGVLMGTAAGLEIPAMILAGFYVKRLGKRRMMIAAVAAGVLFYVGLIFFHSRTALLLLQLFNAVFIGIVAGIGMLWFQDLMPGRAGAATTLFTNSISTGVILAGVIQGAVAQSFGHFAVYWAIAAISVVTLVMTGRVKDV</sequence>
<organism evidence="12 13">
    <name type="scientific">Salmonella enterica</name>
    <name type="common">Salmonella choleraesuis</name>
    <dbReference type="NCBI Taxonomy" id="28901"/>
    <lineage>
        <taxon>Bacteria</taxon>
        <taxon>Pseudomonadati</taxon>
        <taxon>Pseudomonadota</taxon>
        <taxon>Gammaproteobacteria</taxon>
        <taxon>Enterobacterales</taxon>
        <taxon>Enterobacteriaceae</taxon>
        <taxon>Salmonella</taxon>
    </lineage>
</organism>
<evidence type="ECO:0000256" key="10">
    <source>
        <dbReference type="SAM" id="Phobius"/>
    </source>
</evidence>
<keyword evidence="4" id="KW-1003">Cell membrane</keyword>
<keyword evidence="3" id="KW-0813">Transport</keyword>
<dbReference type="Proteomes" id="UP000254597">
    <property type="component" value="Unassembled WGS sequence"/>
</dbReference>
<evidence type="ECO:0000256" key="5">
    <source>
        <dbReference type="ARBA" id="ARBA00022519"/>
    </source>
</evidence>
<feature type="transmembrane region" description="Helical" evidence="10">
    <location>
        <begin position="369"/>
        <end position="389"/>
    </location>
</feature>
<feature type="transmembrane region" description="Helical" evidence="10">
    <location>
        <begin position="307"/>
        <end position="329"/>
    </location>
</feature>
<evidence type="ECO:0000259" key="11">
    <source>
        <dbReference type="PROSITE" id="PS50850"/>
    </source>
</evidence>
<feature type="transmembrane region" description="Helical" evidence="10">
    <location>
        <begin position="172"/>
        <end position="196"/>
    </location>
</feature>
<feature type="transmembrane region" description="Helical" evidence="10">
    <location>
        <begin position="148"/>
        <end position="166"/>
    </location>
</feature>
<feature type="transmembrane region" description="Helical" evidence="10">
    <location>
        <begin position="105"/>
        <end position="127"/>
    </location>
</feature>
<dbReference type="GO" id="GO:0005351">
    <property type="term" value="F:carbohydrate:proton symporter activity"/>
    <property type="evidence" value="ECO:0007669"/>
    <property type="project" value="InterPro"/>
</dbReference>
<dbReference type="PROSITE" id="PS50850">
    <property type="entry name" value="MFS"/>
    <property type="match status" value="1"/>
</dbReference>
<comment type="similarity">
    <text evidence="2">Belongs to the major facilitator superfamily. Set transporter family.</text>
</comment>
<feature type="transmembrane region" description="Helical" evidence="10">
    <location>
        <begin position="217"/>
        <end position="236"/>
    </location>
</feature>
<name>A0A379QTN5_SALER</name>
<dbReference type="GO" id="GO:0005886">
    <property type="term" value="C:plasma membrane"/>
    <property type="evidence" value="ECO:0007669"/>
    <property type="project" value="UniProtKB-SubCell"/>
</dbReference>
<reference evidence="12 13" key="1">
    <citation type="submission" date="2018-06" db="EMBL/GenBank/DDBJ databases">
        <authorList>
            <consortium name="Pathogen Informatics"/>
            <person name="Doyle S."/>
        </authorList>
    </citation>
    <scope>NUCLEOTIDE SEQUENCE [LARGE SCALE GENOMIC DNA]</scope>
    <source>
        <strain evidence="12 13">NCTC10252</strain>
    </source>
</reference>
<keyword evidence="9 10" id="KW-0472">Membrane</keyword>
<protein>
    <submittedName>
        <fullName evidence="12">Membrane transport protein</fullName>
    </submittedName>
</protein>
<feature type="domain" description="Major facilitator superfamily (MFS) profile" evidence="11">
    <location>
        <begin position="14"/>
        <end position="392"/>
    </location>
</feature>
<proteinExistence type="inferred from homology"/>